<proteinExistence type="predicted"/>
<evidence type="ECO:0000313" key="2">
    <source>
        <dbReference type="EMBL" id="MBP0056801.1"/>
    </source>
</evidence>
<evidence type="ECO:0008006" key="4">
    <source>
        <dbReference type="Google" id="ProtNLM"/>
    </source>
</evidence>
<name>A0ABS3ZHL0_9FIRM</name>
<evidence type="ECO:0000256" key="1">
    <source>
        <dbReference type="SAM" id="Phobius"/>
    </source>
</evidence>
<sequence length="443" mass="49783">MRLSIKKEMVQQLLSIIGLMIGFIIGGNIGVIISLISLILLQINGKHSIWRILFLSLLFQNAFQQAANGTSFYQMISYFDEMIELICLLFIFVDLKRKTFLSVPGERVIFIGYVGYLLIEILSTINYGKTSATLALMDAFVSAKFIVFFIAGMRLADKYKKSLQEKIVSVNKTCRAVTIVLFVTAIHDLILPPFFERQDFRIFTYSIKLCFQHPTYLAAACLMCIVTMIVGMSYGLDNLKYIILLSIVTIFTFRNKAIAGVFVVLTIYFVYVRKKLPIRKMILIIAFFIVAYIGSSSFNMYFIAGENVPIRLKLISDGINIAKEYFPLGAGLATFGTTIAFDSKSSFYRNLGYLSGYYEGQAVGDTFWAGIFAEAGIIGMLLFTIVVIAMVYQSFKKIKVEKYSGWCMISIITYTVIASTAESAFFNPAVAMIFIIYGIATMC</sequence>
<keyword evidence="3" id="KW-1185">Reference proteome</keyword>
<evidence type="ECO:0000313" key="3">
    <source>
        <dbReference type="Proteomes" id="UP001315001"/>
    </source>
</evidence>
<feature type="transmembrane region" description="Helical" evidence="1">
    <location>
        <begin position="12"/>
        <end position="41"/>
    </location>
</feature>
<feature type="transmembrane region" description="Helical" evidence="1">
    <location>
        <begin position="425"/>
        <end position="442"/>
    </location>
</feature>
<feature type="transmembrane region" description="Helical" evidence="1">
    <location>
        <begin position="282"/>
        <end position="304"/>
    </location>
</feature>
<feature type="transmembrane region" description="Helical" evidence="1">
    <location>
        <begin position="216"/>
        <end position="236"/>
    </location>
</feature>
<organism evidence="2 3">
    <name type="scientific">Anaerobutyricum soehngenii</name>
    <dbReference type="NCBI Taxonomy" id="105843"/>
    <lineage>
        <taxon>Bacteria</taxon>
        <taxon>Bacillati</taxon>
        <taxon>Bacillota</taxon>
        <taxon>Clostridia</taxon>
        <taxon>Lachnospirales</taxon>
        <taxon>Lachnospiraceae</taxon>
        <taxon>Anaerobutyricum</taxon>
    </lineage>
</organism>
<comment type="caution">
    <text evidence="2">The sequence shown here is derived from an EMBL/GenBank/DDBJ whole genome shotgun (WGS) entry which is preliminary data.</text>
</comment>
<feature type="transmembrane region" description="Helical" evidence="1">
    <location>
        <begin position="242"/>
        <end position="270"/>
    </location>
</feature>
<keyword evidence="1" id="KW-0472">Membrane</keyword>
<feature type="transmembrane region" description="Helical" evidence="1">
    <location>
        <begin position="403"/>
        <end position="419"/>
    </location>
</feature>
<accession>A0ABS3ZHL0</accession>
<feature type="transmembrane region" description="Helical" evidence="1">
    <location>
        <begin position="367"/>
        <end position="391"/>
    </location>
</feature>
<dbReference type="Proteomes" id="UP001315001">
    <property type="component" value="Unassembled WGS sequence"/>
</dbReference>
<feature type="transmembrane region" description="Helical" evidence="1">
    <location>
        <begin position="176"/>
        <end position="195"/>
    </location>
</feature>
<reference evidence="2 3" key="1">
    <citation type="submission" date="2021-02" db="EMBL/GenBank/DDBJ databases">
        <title>Lactate utilizing bacteria of the human gut.</title>
        <authorList>
            <person name="Sheridan P.O."/>
        </authorList>
    </citation>
    <scope>NUCLEOTIDE SEQUENCE [LARGE SCALE GENOMIC DNA]</scope>
    <source>
        <strain evidence="2 3">HTF-83D</strain>
    </source>
</reference>
<feature type="transmembrane region" description="Helical" evidence="1">
    <location>
        <begin position="108"/>
        <end position="127"/>
    </location>
</feature>
<feature type="transmembrane region" description="Helical" evidence="1">
    <location>
        <begin position="75"/>
        <end position="93"/>
    </location>
</feature>
<gene>
    <name evidence="2" type="ORF">JYQ75_05215</name>
</gene>
<dbReference type="EMBL" id="JAFIQO010000111">
    <property type="protein sequence ID" value="MBP0056801.1"/>
    <property type="molecule type" value="Genomic_DNA"/>
</dbReference>
<feature type="transmembrane region" description="Helical" evidence="1">
    <location>
        <begin position="134"/>
        <end position="156"/>
    </location>
</feature>
<keyword evidence="1" id="KW-1133">Transmembrane helix</keyword>
<keyword evidence="1" id="KW-0812">Transmembrane</keyword>
<dbReference type="RefSeq" id="WP_209293303.1">
    <property type="nucleotide sequence ID" value="NZ_JAFIQO010000111.1"/>
</dbReference>
<protein>
    <recommendedName>
        <fullName evidence="4">O-antigen ligase family protein</fullName>
    </recommendedName>
</protein>